<dbReference type="GO" id="GO:0019346">
    <property type="term" value="P:transsulfuration"/>
    <property type="evidence" value="ECO:0007669"/>
    <property type="project" value="InterPro"/>
</dbReference>
<dbReference type="PANTHER" id="PTHR11808:SF15">
    <property type="entry name" value="CYSTATHIONINE GAMMA-LYASE"/>
    <property type="match status" value="1"/>
</dbReference>
<dbReference type="InterPro" id="IPR015424">
    <property type="entry name" value="PyrdxlP-dep_Trfase"/>
</dbReference>
<evidence type="ECO:0000256" key="3">
    <source>
        <dbReference type="RuleBase" id="RU362118"/>
    </source>
</evidence>
<dbReference type="Pfam" id="PF01053">
    <property type="entry name" value="Cys_Met_Meta_PP"/>
    <property type="match status" value="1"/>
</dbReference>
<dbReference type="EMBL" id="JGZA01000010">
    <property type="protein sequence ID" value="KFI71253.1"/>
    <property type="molecule type" value="Genomic_DNA"/>
</dbReference>
<keyword evidence="4" id="KW-0456">Lyase</keyword>
<dbReference type="AlphaFoldDB" id="A0A087BJQ3"/>
<comment type="cofactor">
    <cofactor evidence="1 3">
        <name>pyridoxal 5'-phosphate</name>
        <dbReference type="ChEBI" id="CHEBI:597326"/>
    </cofactor>
</comment>
<sequence>MASDLVHHGQSFDDQPLGFGTLAIHLGNGVDAETGAIRRPITLANTYALPYDASALAIAKHLESLDVVRFVAYPGLESHLHHEVAASQLARPDSGFGGVLSFGLDTDHDGHNRFVSKLNVITSAVSLGHD</sequence>
<dbReference type="GO" id="GO:0019343">
    <property type="term" value="P:cysteine biosynthetic process via cystathionine"/>
    <property type="evidence" value="ECO:0007669"/>
    <property type="project" value="TreeGrafter"/>
</dbReference>
<evidence type="ECO:0000256" key="2">
    <source>
        <dbReference type="ARBA" id="ARBA00022898"/>
    </source>
</evidence>
<dbReference type="GO" id="GO:0005737">
    <property type="term" value="C:cytoplasm"/>
    <property type="evidence" value="ECO:0007669"/>
    <property type="project" value="TreeGrafter"/>
</dbReference>
<keyword evidence="2 3" id="KW-0663">Pyridoxal phosphate</keyword>
<dbReference type="Gene3D" id="3.90.1150.10">
    <property type="entry name" value="Aspartate Aminotransferase, domain 1"/>
    <property type="match status" value="1"/>
</dbReference>
<comment type="similarity">
    <text evidence="3">Belongs to the trans-sulfuration enzymes family.</text>
</comment>
<evidence type="ECO:0000256" key="1">
    <source>
        <dbReference type="ARBA" id="ARBA00001933"/>
    </source>
</evidence>
<proteinExistence type="inferred from homology"/>
<evidence type="ECO:0000313" key="4">
    <source>
        <dbReference type="EMBL" id="KFI71253.1"/>
    </source>
</evidence>
<accession>A0A087BJQ3</accession>
<dbReference type="GO" id="GO:0004123">
    <property type="term" value="F:cystathionine gamma-lyase activity"/>
    <property type="evidence" value="ECO:0007669"/>
    <property type="project" value="TreeGrafter"/>
</dbReference>
<evidence type="ECO:0000313" key="5">
    <source>
        <dbReference type="Proteomes" id="UP000029024"/>
    </source>
</evidence>
<dbReference type="SUPFAM" id="SSF53383">
    <property type="entry name" value="PLP-dependent transferases"/>
    <property type="match status" value="1"/>
</dbReference>
<organism evidence="4 5">
    <name type="scientific">Bifidobacterium longum subsp. suis</name>
    <dbReference type="NCBI Taxonomy" id="1695"/>
    <lineage>
        <taxon>Bacteria</taxon>
        <taxon>Bacillati</taxon>
        <taxon>Actinomycetota</taxon>
        <taxon>Actinomycetes</taxon>
        <taxon>Bifidobacteriales</taxon>
        <taxon>Bifidobacteriaceae</taxon>
        <taxon>Bifidobacterium</taxon>
    </lineage>
</organism>
<protein>
    <submittedName>
        <fullName evidence="4">Gamma lyase</fullName>
    </submittedName>
</protein>
<dbReference type="PANTHER" id="PTHR11808">
    <property type="entry name" value="TRANS-SULFURATION ENZYME FAMILY MEMBER"/>
    <property type="match status" value="1"/>
</dbReference>
<gene>
    <name evidence="4" type="ORF">BLSS_1437</name>
</gene>
<dbReference type="GO" id="GO:0030170">
    <property type="term" value="F:pyridoxal phosphate binding"/>
    <property type="evidence" value="ECO:0007669"/>
    <property type="project" value="InterPro"/>
</dbReference>
<comment type="caution">
    <text evidence="4">The sequence shown here is derived from an EMBL/GenBank/DDBJ whole genome shotgun (WGS) entry which is preliminary data.</text>
</comment>
<dbReference type="RefSeq" id="WP_032683553.1">
    <property type="nucleotide sequence ID" value="NZ_JBHDYF010000002.1"/>
</dbReference>
<dbReference type="InterPro" id="IPR000277">
    <property type="entry name" value="Cys/Met-Metab_PyrdxlP-dep_enz"/>
</dbReference>
<dbReference type="InterPro" id="IPR015422">
    <property type="entry name" value="PyrdxlP-dep_Trfase_small"/>
</dbReference>
<dbReference type="Proteomes" id="UP000029024">
    <property type="component" value="Unassembled WGS sequence"/>
</dbReference>
<name>A0A087BJQ3_BIFLN</name>
<reference evidence="4 5" key="1">
    <citation type="submission" date="2014-03" db="EMBL/GenBank/DDBJ databases">
        <title>Genomics of Bifidobacteria.</title>
        <authorList>
            <person name="Ventura M."/>
            <person name="Milani C."/>
            <person name="Lugli G.A."/>
        </authorList>
    </citation>
    <scope>NUCLEOTIDE SEQUENCE [LARGE SCALE GENOMIC DNA]</scope>
    <source>
        <strain evidence="4 5">LMG 21814</strain>
    </source>
</reference>